<dbReference type="SUPFAM" id="SSF54675">
    <property type="entry name" value="Nicotinate/Quinolinate PRTase N-terminal domain-like"/>
    <property type="match status" value="1"/>
</dbReference>
<dbReference type="InterPro" id="IPR007229">
    <property type="entry name" value="Nic_PRibTrfase-Fam"/>
</dbReference>
<dbReference type="InterPro" id="IPR041525">
    <property type="entry name" value="N/Namide_PRibTrfase"/>
</dbReference>
<dbReference type="PANTHER" id="PTHR11098">
    <property type="entry name" value="NICOTINATE PHOSPHORIBOSYLTRANSFERASE"/>
    <property type="match status" value="1"/>
</dbReference>
<dbReference type="EC" id="6.3.4.21" evidence="3 9"/>
<comment type="similarity">
    <text evidence="2 9">Belongs to the NAPRTase family.</text>
</comment>
<dbReference type="NCBIfam" id="TIGR01513">
    <property type="entry name" value="NAPRTase_put"/>
    <property type="match status" value="1"/>
</dbReference>
<dbReference type="FunFam" id="3.20.20.70:FF:000076">
    <property type="entry name" value="Nicotinate phosphoribosyltransferase"/>
    <property type="match status" value="1"/>
</dbReference>
<evidence type="ECO:0000256" key="5">
    <source>
        <dbReference type="ARBA" id="ARBA00022598"/>
    </source>
</evidence>
<accession>A0A3A4NI45</accession>
<dbReference type="InterPro" id="IPR013785">
    <property type="entry name" value="Aldolase_TIM"/>
</dbReference>
<organism evidence="13 14">
    <name type="scientific">Abyssobacteria bacterium (strain SURF_5)</name>
    <dbReference type="NCBI Taxonomy" id="2093360"/>
    <lineage>
        <taxon>Bacteria</taxon>
        <taxon>Pseudomonadati</taxon>
        <taxon>Candidatus Hydrogenedentota</taxon>
        <taxon>Candidatus Abyssobacteria</taxon>
    </lineage>
</organism>
<dbReference type="AlphaFoldDB" id="A0A3A4NI45"/>
<evidence type="ECO:0000313" key="14">
    <source>
        <dbReference type="Proteomes" id="UP000265882"/>
    </source>
</evidence>
<dbReference type="Pfam" id="PF17956">
    <property type="entry name" value="NAPRTase_C"/>
    <property type="match status" value="1"/>
</dbReference>
<dbReference type="UniPathway" id="UPA00253">
    <property type="reaction ID" value="UER00457"/>
</dbReference>
<dbReference type="CDD" id="cd01570">
    <property type="entry name" value="NAPRTase_A"/>
    <property type="match status" value="1"/>
</dbReference>
<name>A0A3A4NI45_ABYX5</name>
<dbReference type="InterPro" id="IPR036068">
    <property type="entry name" value="Nicotinate_pribotase-like_C"/>
</dbReference>
<evidence type="ECO:0000256" key="4">
    <source>
        <dbReference type="ARBA" id="ARBA00022553"/>
    </source>
</evidence>
<dbReference type="GO" id="GO:0004516">
    <property type="term" value="F:nicotinate phosphoribosyltransferase activity"/>
    <property type="evidence" value="ECO:0007669"/>
    <property type="project" value="UniProtKB-UniRule"/>
</dbReference>
<dbReference type="Gene3D" id="3.20.20.70">
    <property type="entry name" value="Aldolase class I"/>
    <property type="match status" value="1"/>
</dbReference>
<keyword evidence="6 9" id="KW-0662">Pyridine nucleotide biosynthesis</keyword>
<comment type="function">
    <text evidence="9">Catalyzes the first step in the biosynthesis of NAD from nicotinic acid, the ATP-dependent synthesis of beta-nicotinate D-ribonucleotide from nicotinate and 5-phospho-D-ribose 1-phosphate.</text>
</comment>
<keyword evidence="4" id="KW-0597">Phosphoprotein</keyword>
<comment type="caution">
    <text evidence="13">The sequence shown here is derived from an EMBL/GenBank/DDBJ whole genome shotgun (WGS) entry which is preliminary data.</text>
</comment>
<evidence type="ECO:0000256" key="3">
    <source>
        <dbReference type="ARBA" id="ARBA00013236"/>
    </source>
</evidence>
<dbReference type="GO" id="GO:0005829">
    <property type="term" value="C:cytosol"/>
    <property type="evidence" value="ECO:0007669"/>
    <property type="project" value="TreeGrafter"/>
</dbReference>
<feature type="domain" description="Nicotinate phosphoribosyltransferase N-terminal" evidence="11">
    <location>
        <begin position="11"/>
        <end position="133"/>
    </location>
</feature>
<comment type="pathway">
    <text evidence="1 9">Cofactor biosynthesis; NAD(+) biosynthesis; nicotinate D-ribonucleotide from nicotinate: step 1/1.</text>
</comment>
<evidence type="ECO:0000259" key="10">
    <source>
        <dbReference type="Pfam" id="PF04095"/>
    </source>
</evidence>
<comment type="PTM">
    <text evidence="9">Transiently phosphorylated on a His residue during the reaction cycle. Phosphorylation strongly increases the affinity for substrates and increases the rate of nicotinate D-ribonucleotide production. Dephosphorylation regenerates the low-affinity form of the enzyme, leading to product release.</text>
</comment>
<reference evidence="13 14" key="1">
    <citation type="journal article" date="2017" name="ISME J.">
        <title>Energy and carbon metabolisms in a deep terrestrial subsurface fluid microbial community.</title>
        <authorList>
            <person name="Momper L."/>
            <person name="Jungbluth S.P."/>
            <person name="Lee M.D."/>
            <person name="Amend J.P."/>
        </authorList>
    </citation>
    <scope>NUCLEOTIDE SEQUENCE [LARGE SCALE GENOMIC DNA]</scope>
    <source>
        <strain evidence="13">SURF_5</strain>
    </source>
</reference>
<feature type="domain" description="Nicotinate/nicotinamide phosphoribosyltransferase" evidence="10">
    <location>
        <begin position="155"/>
        <end position="319"/>
    </location>
</feature>
<dbReference type="GO" id="GO:0034355">
    <property type="term" value="P:NAD+ biosynthetic process via the salvage pathway"/>
    <property type="evidence" value="ECO:0007669"/>
    <property type="project" value="TreeGrafter"/>
</dbReference>
<dbReference type="NCBIfam" id="NF006696">
    <property type="entry name" value="PRK09243.1-3"/>
    <property type="match status" value="1"/>
</dbReference>
<dbReference type="Pfam" id="PF17767">
    <property type="entry name" value="NAPRTase_N"/>
    <property type="match status" value="1"/>
</dbReference>
<dbReference type="Proteomes" id="UP000265882">
    <property type="component" value="Unassembled WGS sequence"/>
</dbReference>
<dbReference type="InterPro" id="IPR041619">
    <property type="entry name" value="NAPRTase_C"/>
</dbReference>
<dbReference type="Pfam" id="PF04095">
    <property type="entry name" value="NAPRTase"/>
    <property type="match status" value="1"/>
</dbReference>
<evidence type="ECO:0000256" key="2">
    <source>
        <dbReference type="ARBA" id="ARBA00010897"/>
    </source>
</evidence>
<proteinExistence type="inferred from homology"/>
<sequence>MSEIPNRLSPLFTDLYELTMASSYFREQMFAPATFSLFVRTYPHNWGYFVAAGLHHALEYVENFQFTADDIQYLRSTGMFPEDFLAYLREVRFTGHIRAMREGELFFANEPILEVTAPIIEAQLLETRLINIMHLESLICTKAARCMAVSRGKTLVDFSLRRTHGSEAGLLVARSSYIAGFDATSNVLAGKLYGIPISGTMAHSYVTTFEDEIESFRAFARSHPRNTILLVDTYDTLSGVKKACVVGREMKERGQTMRGVRLDSGDMADLSKKAREILDEAGLSDSMIIASSGFDEYKIRDVLRQDAPIDGFGVGTNMGVSKDSPYVDMAYKLVEYDARPVLKLSEGKVTLPAEKQVYRFLDRDGRLDEDVIALRSEDPVPDAVPLLHKVMEMGKRTFDESLDAIRSRCATSLGSLPPPIATIENPAKYTVRESERLREQMKQVAQRLKEQVLS</sequence>
<dbReference type="GO" id="GO:0047280">
    <property type="term" value="F:nicotinamide phosphoribosyltransferase activity"/>
    <property type="evidence" value="ECO:0007669"/>
    <property type="project" value="UniProtKB-ARBA"/>
</dbReference>
<comment type="catalytic activity">
    <reaction evidence="8 9">
        <text>5-phospho-alpha-D-ribose 1-diphosphate + nicotinate + ATP + H2O = nicotinate beta-D-ribonucleotide + ADP + phosphate + diphosphate</text>
        <dbReference type="Rhea" id="RHEA:36163"/>
        <dbReference type="ChEBI" id="CHEBI:15377"/>
        <dbReference type="ChEBI" id="CHEBI:30616"/>
        <dbReference type="ChEBI" id="CHEBI:32544"/>
        <dbReference type="ChEBI" id="CHEBI:33019"/>
        <dbReference type="ChEBI" id="CHEBI:43474"/>
        <dbReference type="ChEBI" id="CHEBI:57502"/>
        <dbReference type="ChEBI" id="CHEBI:58017"/>
        <dbReference type="ChEBI" id="CHEBI:456216"/>
        <dbReference type="EC" id="6.3.4.21"/>
    </reaction>
</comment>
<evidence type="ECO:0000259" key="12">
    <source>
        <dbReference type="Pfam" id="PF17956"/>
    </source>
</evidence>
<keyword evidence="7 9" id="KW-0808">Transferase</keyword>
<dbReference type="PIRSF" id="PIRSF000484">
    <property type="entry name" value="NAPRT"/>
    <property type="match status" value="1"/>
</dbReference>
<feature type="domain" description="Nicotinate phosphoribosyltransferase C-terminal" evidence="12">
    <location>
        <begin position="383"/>
        <end position="439"/>
    </location>
</feature>
<dbReference type="SUPFAM" id="SSF51690">
    <property type="entry name" value="Nicotinate/Quinolinate PRTase C-terminal domain-like"/>
    <property type="match status" value="1"/>
</dbReference>
<keyword evidence="5 9" id="KW-0436">Ligase</keyword>
<evidence type="ECO:0000259" key="11">
    <source>
        <dbReference type="Pfam" id="PF17767"/>
    </source>
</evidence>
<evidence type="ECO:0000256" key="1">
    <source>
        <dbReference type="ARBA" id="ARBA00004952"/>
    </source>
</evidence>
<dbReference type="Gene3D" id="3.20.140.10">
    <property type="entry name" value="nicotinate phosphoribosyltransferase"/>
    <property type="match status" value="1"/>
</dbReference>
<evidence type="ECO:0000256" key="8">
    <source>
        <dbReference type="ARBA" id="ARBA00048668"/>
    </source>
</evidence>
<dbReference type="NCBIfam" id="NF009131">
    <property type="entry name" value="PRK12484.1"/>
    <property type="match status" value="1"/>
</dbReference>
<gene>
    <name evidence="13" type="ORF">C4520_21055</name>
</gene>
<evidence type="ECO:0000256" key="7">
    <source>
        <dbReference type="ARBA" id="ARBA00022679"/>
    </source>
</evidence>
<dbReference type="PANTHER" id="PTHR11098:SF1">
    <property type="entry name" value="NICOTINATE PHOSPHORIBOSYLTRANSFERASE"/>
    <property type="match status" value="1"/>
</dbReference>
<protein>
    <recommendedName>
        <fullName evidence="3 9">Nicotinate phosphoribosyltransferase</fullName>
        <ecNumber evidence="3 9">6.3.4.21</ecNumber>
    </recommendedName>
</protein>
<evidence type="ECO:0000313" key="13">
    <source>
        <dbReference type="EMBL" id="RJP14834.1"/>
    </source>
</evidence>
<dbReference type="EMBL" id="QZKU01000142">
    <property type="protein sequence ID" value="RJP14834.1"/>
    <property type="molecule type" value="Genomic_DNA"/>
</dbReference>
<dbReference type="InterPro" id="IPR006405">
    <property type="entry name" value="Nic_PRibTrfase_pncB"/>
</dbReference>
<dbReference type="InterPro" id="IPR040727">
    <property type="entry name" value="NAPRTase_N"/>
</dbReference>
<keyword evidence="13" id="KW-0328">Glycosyltransferase</keyword>
<evidence type="ECO:0000256" key="6">
    <source>
        <dbReference type="ARBA" id="ARBA00022642"/>
    </source>
</evidence>
<evidence type="ECO:0000256" key="9">
    <source>
        <dbReference type="RuleBase" id="RU365100"/>
    </source>
</evidence>